<name>J9GEU7_9ZZZZ</name>
<protein>
    <submittedName>
        <fullName evidence="4">Uncharacterized protein</fullName>
    </submittedName>
</protein>
<dbReference type="InterPro" id="IPR025178">
    <property type="entry name" value="Lnb_N"/>
</dbReference>
<evidence type="ECO:0000259" key="2">
    <source>
        <dbReference type="Pfam" id="PF13387"/>
    </source>
</evidence>
<feature type="transmembrane region" description="Helical" evidence="1">
    <location>
        <begin position="296"/>
        <end position="313"/>
    </location>
</feature>
<gene>
    <name evidence="4" type="ORF">EVA_06467</name>
</gene>
<sequence>MKKMKKNSFLILAVGIGLSWGHLSAKAQTEPEGSALRVSLLTCGPGDAVYELYGHTALRVQDRENGQDWVFNYGVFDFRAPHFEWRFILGQTDFTLGVSPFWRFAQSYGRQGRWVVEQELNLLPQERQRLWQALLENSAVDGWTYRYSFLYDNCSTRALDQIRHCLDGNLVWPETQEKKTYRSLLHEYTAEASPWNAFGQDLVLGAEVDRPLQVEEETFLPISAQHWLGRVEVVAADGSKRPLVTSEQLLVPQGENASQPLPLRPWAAMALLLAGVCAVSIWDYRRGKLSHWIDNLLMVGQGMAGLIVAFLFFCSVHPAVGSNWLLLVLHPLPLLYLPVKYRREKQGKTDYYYRLQLLPLAVYALTAVAGVQAYPAAFHSVVAALALRGILPFALRHKEQRSLGQHDAPVLKSQQ</sequence>
<feature type="transmembrane region" description="Helical" evidence="1">
    <location>
        <begin position="319"/>
        <end position="339"/>
    </location>
</feature>
<evidence type="ECO:0000313" key="4">
    <source>
        <dbReference type="EMBL" id="EJX05429.1"/>
    </source>
</evidence>
<dbReference type="EMBL" id="AMCI01001472">
    <property type="protein sequence ID" value="EJX05429.1"/>
    <property type="molecule type" value="Genomic_DNA"/>
</dbReference>
<feature type="domain" description="Lnb-like transmembrane" evidence="3">
    <location>
        <begin position="263"/>
        <end position="397"/>
    </location>
</feature>
<feature type="transmembrane region" description="Helical" evidence="1">
    <location>
        <begin position="266"/>
        <end position="284"/>
    </location>
</feature>
<comment type="caution">
    <text evidence="4">The sequence shown here is derived from an EMBL/GenBank/DDBJ whole genome shotgun (WGS) entry which is preliminary data.</text>
</comment>
<evidence type="ECO:0000259" key="3">
    <source>
        <dbReference type="Pfam" id="PF25221"/>
    </source>
</evidence>
<keyword evidence="1" id="KW-0812">Transmembrane</keyword>
<evidence type="ECO:0000256" key="1">
    <source>
        <dbReference type="SAM" id="Phobius"/>
    </source>
</evidence>
<proteinExistence type="predicted"/>
<organism evidence="4">
    <name type="scientific">gut metagenome</name>
    <dbReference type="NCBI Taxonomy" id="749906"/>
    <lineage>
        <taxon>unclassified sequences</taxon>
        <taxon>metagenomes</taxon>
        <taxon>organismal metagenomes</taxon>
    </lineage>
</organism>
<reference evidence="4" key="1">
    <citation type="journal article" date="2012" name="PLoS ONE">
        <title>Gene sets for utilization of primary and secondary nutrition supplies in the distal gut of endangered iberian lynx.</title>
        <authorList>
            <person name="Alcaide M."/>
            <person name="Messina E."/>
            <person name="Richter M."/>
            <person name="Bargiela R."/>
            <person name="Peplies J."/>
            <person name="Huws S.A."/>
            <person name="Newbold C.J."/>
            <person name="Golyshin P.N."/>
            <person name="Simon M.A."/>
            <person name="Lopez G."/>
            <person name="Yakimov M.M."/>
            <person name="Ferrer M."/>
        </authorList>
    </citation>
    <scope>NUCLEOTIDE SEQUENCE</scope>
</reference>
<accession>J9GEU7</accession>
<dbReference type="InterPro" id="IPR057436">
    <property type="entry name" value="5TMH_Lnb"/>
</dbReference>
<keyword evidence="1" id="KW-1133">Transmembrane helix</keyword>
<keyword evidence="1" id="KW-0472">Membrane</keyword>
<feature type="transmembrane region" description="Helical" evidence="1">
    <location>
        <begin position="351"/>
        <end position="371"/>
    </location>
</feature>
<feature type="domain" description="Lnb N-terminal periplasmic" evidence="2">
    <location>
        <begin position="34"/>
        <end position="184"/>
    </location>
</feature>
<dbReference type="AlphaFoldDB" id="J9GEU7"/>
<dbReference type="Pfam" id="PF13387">
    <property type="entry name" value="Lnb_N"/>
    <property type="match status" value="1"/>
</dbReference>
<dbReference type="Pfam" id="PF25221">
    <property type="entry name" value="5TMH_Lnb"/>
    <property type="match status" value="1"/>
</dbReference>